<sequence>MTKLTEIEGIGPAYAAKLQSAGISTQEKLLDNCCRPSGRKRLARESGISEKQILAFVNRADLARVRGIGEEYADLLEHCGVDTVKALARRNAQNLVSRMSDLNAQRKLVRAVPSETAVTNWIRQARDLPRGIHY</sequence>
<accession>A0A5Q2QGB1</accession>
<dbReference type="EMBL" id="CP045871">
    <property type="protein sequence ID" value="QGG81027.1"/>
    <property type="molecule type" value="Genomic_DNA"/>
</dbReference>
<dbReference type="KEGG" id="llp:GH975_10800"/>
<evidence type="ECO:0000313" key="2">
    <source>
        <dbReference type="EMBL" id="QGG81027.1"/>
    </source>
</evidence>
<dbReference type="SUPFAM" id="SSF56672">
    <property type="entry name" value="DNA/RNA polymerases"/>
    <property type="match status" value="1"/>
</dbReference>
<dbReference type="Gene3D" id="1.10.150.20">
    <property type="entry name" value="5' to 3' exonuclease, C-terminal subdomain"/>
    <property type="match status" value="2"/>
</dbReference>
<name>A0A5Q2QGB1_9GAMM</name>
<protein>
    <submittedName>
        <fullName evidence="2">DUF4332 domain-containing protein</fullName>
    </submittedName>
</protein>
<dbReference type="InterPro" id="IPR025567">
    <property type="entry name" value="DUF4332"/>
</dbReference>
<dbReference type="Pfam" id="PF14229">
    <property type="entry name" value="DUF4332"/>
    <property type="match status" value="1"/>
</dbReference>
<gene>
    <name evidence="2" type="ORF">GH975_10800</name>
</gene>
<feature type="domain" description="DUF4332" evidence="1">
    <location>
        <begin position="8"/>
        <end position="128"/>
    </location>
</feature>
<proteinExistence type="predicted"/>
<dbReference type="OrthoDB" id="9794786at2"/>
<reference evidence="2 3" key="1">
    <citation type="submission" date="2019-11" db="EMBL/GenBank/DDBJ databases">
        <authorList>
            <person name="Khan S.A."/>
            <person name="Jeon C.O."/>
            <person name="Chun B.H."/>
        </authorList>
    </citation>
    <scope>NUCLEOTIDE SEQUENCE [LARGE SCALE GENOMIC DNA]</scope>
    <source>
        <strain evidence="2 3">IMCC 1097</strain>
    </source>
</reference>
<dbReference type="AlphaFoldDB" id="A0A5Q2QGB1"/>
<dbReference type="Proteomes" id="UP000388235">
    <property type="component" value="Chromosome"/>
</dbReference>
<organism evidence="2 3">
    <name type="scientific">Litorivicinus lipolyticus</name>
    <dbReference type="NCBI Taxonomy" id="418701"/>
    <lineage>
        <taxon>Bacteria</taxon>
        <taxon>Pseudomonadati</taxon>
        <taxon>Pseudomonadota</taxon>
        <taxon>Gammaproteobacteria</taxon>
        <taxon>Oceanospirillales</taxon>
        <taxon>Litorivicinaceae</taxon>
        <taxon>Litorivicinus</taxon>
    </lineage>
</organism>
<evidence type="ECO:0000259" key="1">
    <source>
        <dbReference type="Pfam" id="PF14229"/>
    </source>
</evidence>
<evidence type="ECO:0000313" key="3">
    <source>
        <dbReference type="Proteomes" id="UP000388235"/>
    </source>
</evidence>
<keyword evidence="3" id="KW-1185">Reference proteome</keyword>
<dbReference type="RefSeq" id="WP_153714530.1">
    <property type="nucleotide sequence ID" value="NZ_CP045871.1"/>
</dbReference>
<dbReference type="InterPro" id="IPR043502">
    <property type="entry name" value="DNA/RNA_pol_sf"/>
</dbReference>